<comment type="similarity">
    <text evidence="1">Belongs to the UPF0749 family.</text>
</comment>
<reference evidence="5 7" key="3">
    <citation type="submission" date="2020-04" db="EMBL/GenBank/DDBJ databases">
        <authorList>
            <person name="Hogendoorn C."/>
        </authorList>
    </citation>
    <scope>NUCLEOTIDE SEQUENCE [LARGE SCALE GENOMIC DNA]</scope>
    <source>
        <strain evidence="5">COOX1</strain>
    </source>
</reference>
<dbReference type="AlphaFoldDB" id="A0A2K8N5P0"/>
<keyword evidence="6" id="KW-1185">Reference proteome</keyword>
<dbReference type="Proteomes" id="UP000502196">
    <property type="component" value="Chromosome"/>
</dbReference>
<accession>A0A2K8N5P0</accession>
<gene>
    <name evidence="5" type="ORF">COOX1_1420</name>
    <name evidence="4" type="ORF">CVV65_06590</name>
</gene>
<keyword evidence="2" id="KW-0175">Coiled coil</keyword>
<dbReference type="EMBL" id="CP024955">
    <property type="protein sequence ID" value="ATY84654.1"/>
    <property type="molecule type" value="Genomic_DNA"/>
</dbReference>
<dbReference type="OrthoDB" id="9776196at2"/>
<sequence length="247" mass="26908">MTKESGGRLPQSGVARELRQKLILYVSLAMVFFVLGWLLTVQYRSLHSGGNTEVSQDASEVAHQLEAVKARNQQLESQVQDVQKQIDGIEKQYGGNLASFEQMRMDMDRARILAGAPVSGPGVTVTLDNGRGTQTGGDRQAAIVEEWDVVRLVQELLAGGAEAVAVNGQRWAIVDSPAPDSAPVHLHAPYQIQAIGDPSVLMTALSMRGGILDWLQQRGLTVSAPKAVNTLHLPGYDGRRWTFDIRQ</sequence>
<evidence type="ECO:0000256" key="1">
    <source>
        <dbReference type="ARBA" id="ARBA00009108"/>
    </source>
</evidence>
<dbReference type="KEGG" id="kyr:CVV65_06590"/>
<feature type="transmembrane region" description="Helical" evidence="3">
    <location>
        <begin position="22"/>
        <end position="39"/>
    </location>
</feature>
<reference evidence="6" key="1">
    <citation type="submission" date="2017-11" db="EMBL/GenBank/DDBJ databases">
        <title>Complete Genome Sequence of Kyrpidia sp. Strain EA-1, a thermophilic, hydrogen-oxidizing Bacterium, isolated from the Azores.</title>
        <authorList>
            <person name="Reiner J.E."/>
            <person name="Lapp C.J."/>
            <person name="Bunk B."/>
            <person name="Gescher J."/>
        </authorList>
    </citation>
    <scope>NUCLEOTIDE SEQUENCE [LARGE SCALE GENOMIC DNA]</scope>
    <source>
        <strain evidence="6">EA-1</strain>
    </source>
</reference>
<evidence type="ECO:0000313" key="6">
    <source>
        <dbReference type="Proteomes" id="UP000231932"/>
    </source>
</evidence>
<organism evidence="4 6">
    <name type="scientific">Kyrpidia spormannii</name>
    <dbReference type="NCBI Taxonomy" id="2055160"/>
    <lineage>
        <taxon>Bacteria</taxon>
        <taxon>Bacillati</taxon>
        <taxon>Bacillota</taxon>
        <taxon>Bacilli</taxon>
        <taxon>Bacillales</taxon>
        <taxon>Alicyclobacillaceae</taxon>
        <taxon>Kyrpidia</taxon>
    </lineage>
</organism>
<keyword evidence="3" id="KW-0812">Transmembrane</keyword>
<evidence type="ECO:0000313" key="5">
    <source>
        <dbReference type="EMBL" id="CAB3392457.1"/>
    </source>
</evidence>
<evidence type="ECO:0000256" key="2">
    <source>
        <dbReference type="SAM" id="Coils"/>
    </source>
</evidence>
<keyword evidence="3" id="KW-1133">Transmembrane helix</keyword>
<feature type="coiled-coil region" evidence="2">
    <location>
        <begin position="58"/>
        <end position="92"/>
    </location>
</feature>
<dbReference type="Pfam" id="PF05949">
    <property type="entry name" value="DUF881"/>
    <property type="match status" value="1"/>
</dbReference>
<evidence type="ECO:0000256" key="3">
    <source>
        <dbReference type="SAM" id="Phobius"/>
    </source>
</evidence>
<dbReference type="RefSeq" id="WP_100667468.1">
    <property type="nucleotide sequence ID" value="NZ_CP024955.1"/>
</dbReference>
<protein>
    <recommendedName>
        <fullName evidence="8">DUF881 domain-containing protein</fullName>
    </recommendedName>
</protein>
<reference evidence="4" key="2">
    <citation type="journal article" date="2018" name="Genome Announc.">
        <title>Complete Genome Sequence of Kyrpidia sp. Strain EA-1, a Thermophilic Knallgas Bacterium, Isolated from the Azores.</title>
        <authorList>
            <person name="Reiner J.E."/>
            <person name="Lapp C.J."/>
            <person name="Bunk B."/>
            <person name="Sproer C."/>
            <person name="Overmann J."/>
            <person name="Gescher J."/>
        </authorList>
    </citation>
    <scope>NUCLEOTIDE SEQUENCE</scope>
    <source>
        <strain evidence="4">EA-1</strain>
    </source>
</reference>
<dbReference type="InterPro" id="IPR010273">
    <property type="entry name" value="DUF881"/>
</dbReference>
<evidence type="ECO:0000313" key="7">
    <source>
        <dbReference type="Proteomes" id="UP000502196"/>
    </source>
</evidence>
<evidence type="ECO:0008006" key="8">
    <source>
        <dbReference type="Google" id="ProtNLM"/>
    </source>
</evidence>
<dbReference type="Gene3D" id="3.30.70.1880">
    <property type="entry name" value="Protein of unknown function DUF881"/>
    <property type="match status" value="1"/>
</dbReference>
<dbReference type="EMBL" id="LR792683">
    <property type="protein sequence ID" value="CAB3392457.1"/>
    <property type="molecule type" value="Genomic_DNA"/>
</dbReference>
<dbReference type="Proteomes" id="UP000231932">
    <property type="component" value="Chromosome"/>
</dbReference>
<evidence type="ECO:0000313" key="4">
    <source>
        <dbReference type="EMBL" id="ATY84654.1"/>
    </source>
</evidence>
<keyword evidence="3" id="KW-0472">Membrane</keyword>
<proteinExistence type="inferred from homology"/>
<dbReference type="PANTHER" id="PTHR37313">
    <property type="entry name" value="UPF0749 PROTEIN RV1825"/>
    <property type="match status" value="1"/>
</dbReference>
<dbReference type="PANTHER" id="PTHR37313:SF2">
    <property type="entry name" value="UPF0749 PROTEIN YLXX"/>
    <property type="match status" value="1"/>
</dbReference>
<name>A0A2K8N5P0_9BACL</name>